<gene>
    <name evidence="1" type="ORF">C4B59_16520</name>
</gene>
<dbReference type="EMBL" id="PQXF01000090">
    <property type="protein sequence ID" value="PXF56682.1"/>
    <property type="molecule type" value="Genomic_DNA"/>
</dbReference>
<reference evidence="1" key="1">
    <citation type="submission" date="2018-01" db="EMBL/GenBank/DDBJ databases">
        <authorList>
            <person name="Krukenberg V."/>
        </authorList>
    </citation>
    <scope>NUCLEOTIDE SEQUENCE</scope>
    <source>
        <strain evidence="1">E20ANME2</strain>
    </source>
</reference>
<protein>
    <submittedName>
        <fullName evidence="1">Uncharacterized protein</fullName>
    </submittedName>
</protein>
<evidence type="ECO:0000313" key="1">
    <source>
        <dbReference type="EMBL" id="PXF56682.1"/>
    </source>
</evidence>
<name>A0AC61KY52_9EURY</name>
<evidence type="ECO:0000313" key="2">
    <source>
        <dbReference type="Proteomes" id="UP000248329"/>
    </source>
</evidence>
<dbReference type="Proteomes" id="UP000248329">
    <property type="component" value="Unassembled WGS sequence"/>
</dbReference>
<organism evidence="1 2">
    <name type="scientific">Candidatus Methanogaster sp</name>
    <dbReference type="NCBI Taxonomy" id="3386292"/>
    <lineage>
        <taxon>Archaea</taxon>
        <taxon>Methanobacteriati</taxon>
        <taxon>Methanobacteriota</taxon>
        <taxon>Stenosarchaea group</taxon>
        <taxon>Methanomicrobia</taxon>
        <taxon>Methanosarcinales</taxon>
        <taxon>ANME-2 cluster</taxon>
        <taxon>Candidatus Methanogasteraceae</taxon>
        <taxon>Candidatus Methanogaster</taxon>
    </lineage>
</organism>
<proteinExistence type="predicted"/>
<comment type="caution">
    <text evidence="1">The sequence shown here is derived from an EMBL/GenBank/DDBJ whole genome shotgun (WGS) entry which is preliminary data.</text>
</comment>
<sequence length="190" mass="21866">MVDMDVLLQTIVASGAVAGALSLVFKVYTEKRIDHVFDRKLKEYEAKLQESTELRVNFGKNRIEQYAKLSALVLSVRKKAVDLCEMPTPTEKEISELNKEAKNLQEMIYDLFTTLEMDHIYDTIHSYKENLITLVKNLKNEKIHRDNGATEKADEIRKNINGSIADIKEEYKSIGHELVELIHKEITIND</sequence>
<accession>A0AC61KY52</accession>